<sequence length="696" mass="80997">MSYIKNLTDSEYDTLLKSIRKKRGLFLFVCAVAQFLLLMTVGIVQISLNGINPYVGLPLCLFSSLLTSLGGSAFLLFVFGAYTALRPVEKDILNPINRAIPLKRDTRIAILMPIYEEDPSRVGGGLMAMMEELSEHEEATHFDWFILSDSRDVDIVLQEKLLLFTLREKFPNFNIAYRHRISNTFSKVGNISDFYRRWGRNYKYVVMLDADSILPGESCILLARAMEGNNNTALIQSRFMEITSSTLFGMVSNFRFMFDNYLYTYYYNYFNPGRGFYMGHNAIVRVEAFMECCNLPIAERSGPFAAGKMISHDYYEGSLLLGGGYDTWILPQIISFDEQLHNILTFFARERRWLVGAQTWFRFFMSKSLSNFGKINMFQRALFYYAAVVGLCTFILSFYGLHYVFMHPIKTRMAMLYFKRYQAIGYTKYLFMFAMFLLVPASMQITVYYITFVKKKLIKKMGGHVKYLFSYFIFSFVQSNIILIAMCLINKFLFDWLKQKELHWGAQDRDGTLLSWDVCIKSLYPISILGCLLIAYSVTSIFPYINDRTLAILHIPHSRFGMFFFKFGIIFAPLVLALAPAIARLTSRELLLFKKKKWLQTPYDAENLYPVVKKTYAYTKELRSTGLNSFTFEKAISDVAFTLRHMGSVPERPQKYSFWKDKLKKKDVSSYSNLEKFLILRCRELWEDTFLKTCRK</sequence>
<feature type="transmembrane region" description="Helical" evidence="12">
    <location>
        <begin position="54"/>
        <end position="82"/>
    </location>
</feature>
<comment type="subcellular location">
    <subcellularLocation>
        <location evidence="1">Cell inner membrane</location>
        <topology evidence="1">Multi-pass membrane protein</topology>
    </subcellularLocation>
</comment>
<dbReference type="Pfam" id="PF13632">
    <property type="entry name" value="Glyco_trans_2_3"/>
    <property type="match status" value="1"/>
</dbReference>
<protein>
    <recommendedName>
        <fullName evidence="4">Glucans biosynthesis glucosyltransferase H</fullName>
    </recommendedName>
</protein>
<dbReference type="EMBL" id="NWUS01000001">
    <property type="protein sequence ID" value="MBA5725000.1"/>
    <property type="molecule type" value="Genomic_DNA"/>
</dbReference>
<name>A0ABR5ZKZ6_9PROT</name>
<dbReference type="PANTHER" id="PTHR43867:SF5">
    <property type="entry name" value="GLUCANS BIOSYNTHESIS GLUCOSYLTRANSFERASE H"/>
    <property type="match status" value="1"/>
</dbReference>
<keyword evidence="9 12" id="KW-0812">Transmembrane</keyword>
<feature type="transmembrane region" description="Helical" evidence="12">
    <location>
        <begin position="563"/>
        <end position="583"/>
    </location>
</feature>
<feature type="transmembrane region" description="Helical" evidence="12">
    <location>
        <begin position="426"/>
        <end position="450"/>
    </location>
</feature>
<evidence type="ECO:0000256" key="5">
    <source>
        <dbReference type="ARBA" id="ARBA00022475"/>
    </source>
</evidence>
<evidence type="ECO:0000313" key="15">
    <source>
        <dbReference type="Proteomes" id="UP001516390"/>
    </source>
</evidence>
<evidence type="ECO:0000256" key="4">
    <source>
        <dbReference type="ARBA" id="ARBA00020585"/>
    </source>
</evidence>
<evidence type="ECO:0000256" key="6">
    <source>
        <dbReference type="ARBA" id="ARBA00022519"/>
    </source>
</evidence>
<evidence type="ECO:0000256" key="12">
    <source>
        <dbReference type="SAM" id="Phobius"/>
    </source>
</evidence>
<reference evidence="14 15" key="1">
    <citation type="submission" date="2017-09" db="EMBL/GenBank/DDBJ databases">
        <authorList>
            <person name="Jakob F."/>
        </authorList>
    </citation>
    <scope>NUCLEOTIDE SEQUENCE [LARGE SCALE GENOMIC DNA]</scope>
    <source>
        <strain evidence="14 15">TMW 2.1880</strain>
    </source>
</reference>
<feature type="transmembrane region" description="Helical" evidence="12">
    <location>
        <begin position="471"/>
        <end position="494"/>
    </location>
</feature>
<dbReference type="Gene3D" id="3.90.550.10">
    <property type="entry name" value="Spore Coat Polysaccharide Biosynthesis Protein SpsA, Chain A"/>
    <property type="match status" value="1"/>
</dbReference>
<keyword evidence="5" id="KW-1003">Cell membrane</keyword>
<accession>A0ABR5ZKZ6</accession>
<evidence type="ECO:0000256" key="1">
    <source>
        <dbReference type="ARBA" id="ARBA00004429"/>
    </source>
</evidence>
<proteinExistence type="inferred from homology"/>
<evidence type="ECO:0000313" key="14">
    <source>
        <dbReference type="EMBL" id="MBA5725000.1"/>
    </source>
</evidence>
<keyword evidence="10 12" id="KW-1133">Transmembrane helix</keyword>
<dbReference type="Proteomes" id="UP001516390">
    <property type="component" value="Unassembled WGS sequence"/>
</dbReference>
<evidence type="ECO:0000256" key="7">
    <source>
        <dbReference type="ARBA" id="ARBA00022676"/>
    </source>
</evidence>
<feature type="transmembrane region" description="Helical" evidence="12">
    <location>
        <begin position="523"/>
        <end position="542"/>
    </location>
</feature>
<evidence type="ECO:0000256" key="2">
    <source>
        <dbReference type="ARBA" id="ARBA00005001"/>
    </source>
</evidence>
<feature type="domain" description="Glycosyltransferase 2-like" evidence="13">
    <location>
        <begin position="204"/>
        <end position="431"/>
    </location>
</feature>
<dbReference type="InterPro" id="IPR001173">
    <property type="entry name" value="Glyco_trans_2-like"/>
</dbReference>
<dbReference type="RefSeq" id="WP_182080957.1">
    <property type="nucleotide sequence ID" value="NZ_NWUS01000001.1"/>
</dbReference>
<evidence type="ECO:0000256" key="10">
    <source>
        <dbReference type="ARBA" id="ARBA00022989"/>
    </source>
</evidence>
<dbReference type="SUPFAM" id="SSF53448">
    <property type="entry name" value="Nucleotide-diphospho-sugar transferases"/>
    <property type="match status" value="1"/>
</dbReference>
<dbReference type="PANTHER" id="PTHR43867">
    <property type="entry name" value="CELLULOSE SYNTHASE CATALYTIC SUBUNIT A [UDP-FORMING]"/>
    <property type="match status" value="1"/>
</dbReference>
<organism evidence="14 15">
    <name type="scientific">Bombella favorum</name>
    <dbReference type="NCBI Taxonomy" id="2039164"/>
    <lineage>
        <taxon>Bacteria</taxon>
        <taxon>Pseudomonadati</taxon>
        <taxon>Pseudomonadota</taxon>
        <taxon>Alphaproteobacteria</taxon>
        <taxon>Acetobacterales</taxon>
        <taxon>Acetobacteraceae</taxon>
        <taxon>Bombella</taxon>
    </lineage>
</organism>
<evidence type="ECO:0000256" key="9">
    <source>
        <dbReference type="ARBA" id="ARBA00022692"/>
    </source>
</evidence>
<evidence type="ECO:0000256" key="11">
    <source>
        <dbReference type="ARBA" id="ARBA00023136"/>
    </source>
</evidence>
<comment type="similarity">
    <text evidence="3">Belongs to the glycosyltransferase 2 family. OpgH subfamily.</text>
</comment>
<keyword evidence="15" id="KW-1185">Reference proteome</keyword>
<evidence type="ECO:0000259" key="13">
    <source>
        <dbReference type="Pfam" id="PF13632"/>
    </source>
</evidence>
<keyword evidence="6" id="KW-0997">Cell inner membrane</keyword>
<gene>
    <name evidence="14" type="ORF">CPA57_01730</name>
</gene>
<dbReference type="InterPro" id="IPR029044">
    <property type="entry name" value="Nucleotide-diphossugar_trans"/>
</dbReference>
<evidence type="ECO:0000256" key="8">
    <source>
        <dbReference type="ARBA" id="ARBA00022679"/>
    </source>
</evidence>
<dbReference type="InterPro" id="IPR050321">
    <property type="entry name" value="Glycosyltr_2/OpgH_subfam"/>
</dbReference>
<comment type="pathway">
    <text evidence="2">Glycan metabolism; osmoregulated periplasmic glucan (OPG) biosynthesis.</text>
</comment>
<keyword evidence="11 12" id="KW-0472">Membrane</keyword>
<feature type="transmembrane region" description="Helical" evidence="12">
    <location>
        <begin position="25"/>
        <end position="48"/>
    </location>
</feature>
<keyword evidence="7" id="KW-0328">Glycosyltransferase</keyword>
<comment type="caution">
    <text evidence="14">The sequence shown here is derived from an EMBL/GenBank/DDBJ whole genome shotgun (WGS) entry which is preliminary data.</text>
</comment>
<keyword evidence="8" id="KW-0808">Transferase</keyword>
<feature type="transmembrane region" description="Helical" evidence="12">
    <location>
        <begin position="382"/>
        <end position="406"/>
    </location>
</feature>
<evidence type="ECO:0000256" key="3">
    <source>
        <dbReference type="ARBA" id="ARBA00009337"/>
    </source>
</evidence>